<dbReference type="GO" id="GO:0008676">
    <property type="term" value="F:3-deoxy-8-phosphooctulonate synthase activity"/>
    <property type="evidence" value="ECO:0007669"/>
    <property type="project" value="UniProtKB-EC"/>
</dbReference>
<dbReference type="InterPro" id="IPR006218">
    <property type="entry name" value="DAHP1/KDSA"/>
</dbReference>
<dbReference type="SUPFAM" id="SSF51569">
    <property type="entry name" value="Aldolase"/>
    <property type="match status" value="1"/>
</dbReference>
<accession>A0AA48H6N0</accession>
<sequence>MTTDKIVEVGYGNVARVRIGKGLPLAYIGGPCAIESRDHTFRMAEAIGEICRTLEIPWIFKACYDKDCRSSADSFHGVGLEEGLRILADVRDAFGIPVVSDFSDPAWGPATGEVCDLVQVPAYLCRQTSVLRAAAKTGRPVHLKKGQFMSPWNMKNSVRKLEAFGCVGTLLADRGTFFGYNMLVNDMTCFPIMARTGCPVCFDATHSIQMPTSMGNVSGGQREFIPALVRAAVACGVQALFMETHDNPAKALSDPNTVLDIKHLKFVLAQAKRVHETRLSLLQEFGEDNVHTGQ</sequence>
<evidence type="ECO:0000256" key="1">
    <source>
        <dbReference type="ARBA" id="ARBA00004496"/>
    </source>
</evidence>
<dbReference type="KEGG" id="rmai:MACH21_19520"/>
<dbReference type="EC" id="2.5.1.55" evidence="5"/>
<evidence type="ECO:0000256" key="6">
    <source>
        <dbReference type="ARBA" id="ARBA00022490"/>
    </source>
</evidence>
<name>A0AA48H6N0_9RHOB</name>
<dbReference type="EMBL" id="AP027266">
    <property type="protein sequence ID" value="BDW85775.1"/>
    <property type="molecule type" value="Genomic_DNA"/>
</dbReference>
<dbReference type="GO" id="GO:0005737">
    <property type="term" value="C:cytoplasm"/>
    <property type="evidence" value="ECO:0007669"/>
    <property type="project" value="UniProtKB-SubCell"/>
</dbReference>
<dbReference type="Pfam" id="PF00793">
    <property type="entry name" value="DAHP_synth_1"/>
    <property type="match status" value="1"/>
</dbReference>
<dbReference type="NCBIfam" id="TIGR01362">
    <property type="entry name" value="KDO8P_synth"/>
    <property type="match status" value="1"/>
</dbReference>
<evidence type="ECO:0000256" key="2">
    <source>
        <dbReference type="ARBA" id="ARBA00004756"/>
    </source>
</evidence>
<evidence type="ECO:0000313" key="11">
    <source>
        <dbReference type="Proteomes" id="UP001337723"/>
    </source>
</evidence>
<reference evidence="10 11" key="1">
    <citation type="submission" date="2023-01" db="EMBL/GenBank/DDBJ databases">
        <title>Complete genome sequence of Roseicyclus marinus strain Dej080120_10.</title>
        <authorList>
            <person name="Ueki S."/>
            <person name="Maruyama F."/>
        </authorList>
    </citation>
    <scope>NUCLEOTIDE SEQUENCE [LARGE SCALE GENOMIC DNA]</scope>
    <source>
        <strain evidence="10 11">Dej080120_10</strain>
    </source>
</reference>
<evidence type="ECO:0000256" key="4">
    <source>
        <dbReference type="ARBA" id="ARBA00010499"/>
    </source>
</evidence>
<keyword evidence="6" id="KW-0963">Cytoplasm</keyword>
<evidence type="ECO:0000256" key="3">
    <source>
        <dbReference type="ARBA" id="ARBA00004845"/>
    </source>
</evidence>
<dbReference type="Proteomes" id="UP001337723">
    <property type="component" value="Chromosome"/>
</dbReference>
<keyword evidence="11" id="KW-1185">Reference proteome</keyword>
<dbReference type="PANTHER" id="PTHR21057">
    <property type="entry name" value="PHOSPHO-2-DEHYDRO-3-DEOXYHEPTONATE ALDOLASE"/>
    <property type="match status" value="1"/>
</dbReference>
<dbReference type="NCBIfam" id="NF003543">
    <property type="entry name" value="PRK05198.1"/>
    <property type="match status" value="1"/>
</dbReference>
<evidence type="ECO:0000313" key="10">
    <source>
        <dbReference type="EMBL" id="BDW85775.1"/>
    </source>
</evidence>
<comment type="subcellular location">
    <subcellularLocation>
        <location evidence="1">Cytoplasm</location>
    </subcellularLocation>
</comment>
<dbReference type="AlphaFoldDB" id="A0AA48H6N0"/>
<proteinExistence type="inferred from homology"/>
<comment type="pathway">
    <text evidence="2">Bacterial outer membrane biogenesis; lipopolysaccharide biosynthesis.</text>
</comment>
<dbReference type="InterPro" id="IPR013785">
    <property type="entry name" value="Aldolase_TIM"/>
</dbReference>
<evidence type="ECO:0000256" key="8">
    <source>
        <dbReference type="ARBA" id="ARBA00049112"/>
    </source>
</evidence>
<gene>
    <name evidence="10" type="primary">kdsA_2</name>
    <name evidence="10" type="ORF">MACH21_19520</name>
</gene>
<comment type="catalytic activity">
    <reaction evidence="8">
        <text>D-arabinose 5-phosphate + phosphoenolpyruvate + H2O = 3-deoxy-alpha-D-manno-2-octulosonate-8-phosphate + phosphate</text>
        <dbReference type="Rhea" id="RHEA:14053"/>
        <dbReference type="ChEBI" id="CHEBI:15377"/>
        <dbReference type="ChEBI" id="CHEBI:43474"/>
        <dbReference type="ChEBI" id="CHEBI:57693"/>
        <dbReference type="ChEBI" id="CHEBI:58702"/>
        <dbReference type="ChEBI" id="CHEBI:85985"/>
        <dbReference type="EC" id="2.5.1.55"/>
    </reaction>
</comment>
<evidence type="ECO:0000259" key="9">
    <source>
        <dbReference type="Pfam" id="PF00793"/>
    </source>
</evidence>
<dbReference type="InterPro" id="IPR006269">
    <property type="entry name" value="KDO8P_synthase"/>
</dbReference>
<protein>
    <recommendedName>
        <fullName evidence="5">3-deoxy-8-phosphooctulonate synthase</fullName>
        <ecNumber evidence="5">2.5.1.55</ecNumber>
    </recommendedName>
</protein>
<comment type="similarity">
    <text evidence="4">Belongs to the KdsA family.</text>
</comment>
<evidence type="ECO:0000256" key="7">
    <source>
        <dbReference type="ARBA" id="ARBA00022679"/>
    </source>
</evidence>
<evidence type="ECO:0000256" key="5">
    <source>
        <dbReference type="ARBA" id="ARBA00012693"/>
    </source>
</evidence>
<organism evidence="10 11">
    <name type="scientific">Roseicyclus marinus</name>
    <dbReference type="NCBI Taxonomy" id="2161673"/>
    <lineage>
        <taxon>Bacteria</taxon>
        <taxon>Pseudomonadati</taxon>
        <taxon>Pseudomonadota</taxon>
        <taxon>Alphaproteobacteria</taxon>
        <taxon>Rhodobacterales</taxon>
        <taxon>Roseobacteraceae</taxon>
        <taxon>Roseicyclus</taxon>
    </lineage>
</organism>
<comment type="pathway">
    <text evidence="3">Carbohydrate biosynthesis; 3-deoxy-D-manno-octulosonate biosynthesis; 3-deoxy-D-manno-octulosonate from D-ribulose 5-phosphate: step 2/3.</text>
</comment>
<keyword evidence="7" id="KW-0808">Transferase</keyword>
<feature type="domain" description="DAHP synthetase I/KDSA" evidence="9">
    <location>
        <begin position="15"/>
        <end position="273"/>
    </location>
</feature>
<dbReference type="Gene3D" id="3.20.20.70">
    <property type="entry name" value="Aldolase class I"/>
    <property type="match status" value="1"/>
</dbReference>